<sequence>MTLGSSVLAVNNPYDRGDMVAALGETTGTLALKNMYQKMRADPVGRTILMERPRINTTTLNPTWLNNLPDETFGKEYIKFMETRGFISDERPTVRFVDSEELAYVMARYREVHDFWHVLSGLDTSVLDEVALKYFEFLQTGLPMCALSGLFGPLAMDFSSKVKLVKEYLPWVTRLSQQTPFLMNIYYEQHLTKPISLLRKEWGFTLPPPPANKQ</sequence>
<feature type="binding site" evidence="6">
    <location>
        <position position="117"/>
    </location>
    <ligand>
        <name>Zn(2+)</name>
        <dbReference type="ChEBI" id="CHEBI:29105"/>
    </ligand>
</feature>
<keyword evidence="4 6" id="KW-0472">Membrane</keyword>
<evidence type="ECO:0000256" key="6">
    <source>
        <dbReference type="HAMAP-Rule" id="MF_03111"/>
    </source>
</evidence>
<comment type="subcellular location">
    <subcellularLocation>
        <location evidence="6">Mitochondrion inner membrane</location>
        <topology evidence="6">Peripheral membrane protein</topology>
        <orientation evidence="6">Matrix side</orientation>
    </subcellularLocation>
</comment>
<comment type="pathway">
    <text evidence="6">Cofactor biosynthesis; ubiquinone biosynthesis.</text>
</comment>
<evidence type="ECO:0000256" key="5">
    <source>
        <dbReference type="ARBA" id="ARBA00023239"/>
    </source>
</evidence>
<protein>
    <recommendedName>
        <fullName evidence="6">Ubiquinone biosynthesis protein COQ4 homolog, mitochondrial</fullName>
    </recommendedName>
    <alternativeName>
        <fullName evidence="6">4-hydroxy-3-methoxy-5-polyprenylbenzoate decarboxylase</fullName>
        <ecNumber evidence="6">4.1.1.130</ecNumber>
    </alternativeName>
    <alternativeName>
        <fullName evidence="6">Coenzyme Q biosynthesis protein 4 homolog</fullName>
    </alternativeName>
</protein>
<evidence type="ECO:0000313" key="7">
    <source>
        <dbReference type="EMBL" id="NDV36205.1"/>
    </source>
</evidence>
<accession>A0A6B2LGT0</accession>
<dbReference type="PANTHER" id="PTHR12922">
    <property type="entry name" value="UBIQUINONE BIOSYNTHESIS PROTEIN"/>
    <property type="match status" value="1"/>
</dbReference>
<feature type="binding site" evidence="6">
    <location>
        <position position="114"/>
    </location>
    <ligand>
        <name>Zn(2+)</name>
        <dbReference type="ChEBI" id="CHEBI:29105"/>
    </ligand>
</feature>
<dbReference type="PANTHER" id="PTHR12922:SF7">
    <property type="entry name" value="UBIQUINONE BIOSYNTHESIS PROTEIN COQ4 HOMOLOG, MITOCHONDRIAL"/>
    <property type="match status" value="1"/>
</dbReference>
<organism evidence="7">
    <name type="scientific">Arcella intermedia</name>
    <dbReference type="NCBI Taxonomy" id="1963864"/>
    <lineage>
        <taxon>Eukaryota</taxon>
        <taxon>Amoebozoa</taxon>
        <taxon>Tubulinea</taxon>
        <taxon>Elardia</taxon>
        <taxon>Arcellinida</taxon>
        <taxon>Sphaerothecina</taxon>
        <taxon>Arcellidae</taxon>
        <taxon>Arcella</taxon>
    </lineage>
</organism>
<evidence type="ECO:0000256" key="4">
    <source>
        <dbReference type="ARBA" id="ARBA00023136"/>
    </source>
</evidence>
<keyword evidence="6" id="KW-0862">Zinc</keyword>
<keyword evidence="1 6" id="KW-0831">Ubiquinone biosynthesis</keyword>
<dbReference type="GO" id="GO:0031314">
    <property type="term" value="C:extrinsic component of mitochondrial inner membrane"/>
    <property type="evidence" value="ECO:0007669"/>
    <property type="project" value="UniProtKB-UniRule"/>
</dbReference>
<keyword evidence="2 6" id="KW-0999">Mitochondrion inner membrane</keyword>
<dbReference type="InterPro" id="IPR027540">
    <property type="entry name" value="Coq4_euk"/>
</dbReference>
<feature type="binding site" evidence="6">
    <location>
        <position position="113"/>
    </location>
    <ligand>
        <name>Zn(2+)</name>
        <dbReference type="ChEBI" id="CHEBI:29105"/>
    </ligand>
</feature>
<comment type="cofactor">
    <cofactor evidence="6">
        <name>Zn(2+)</name>
        <dbReference type="ChEBI" id="CHEBI:29105"/>
    </cofactor>
</comment>
<keyword evidence="6" id="KW-0479">Metal-binding</keyword>
<dbReference type="GO" id="GO:0008270">
    <property type="term" value="F:zinc ion binding"/>
    <property type="evidence" value="ECO:0007669"/>
    <property type="project" value="UniProtKB-UniRule"/>
</dbReference>
<keyword evidence="3 6" id="KW-0496">Mitochondrion</keyword>
<feature type="binding site" evidence="6">
    <location>
        <position position="129"/>
    </location>
    <ligand>
        <name>Zn(2+)</name>
        <dbReference type="ChEBI" id="CHEBI:29105"/>
    </ligand>
</feature>
<dbReference type="Pfam" id="PF05019">
    <property type="entry name" value="Coq4"/>
    <property type="match status" value="1"/>
</dbReference>
<comment type="similarity">
    <text evidence="6">Belongs to the COQ4 family.</text>
</comment>
<dbReference type="EMBL" id="GIBP01007236">
    <property type="protein sequence ID" value="NDV36205.1"/>
    <property type="molecule type" value="Transcribed_RNA"/>
</dbReference>
<proteinExistence type="inferred from homology"/>
<keyword evidence="5 6" id="KW-0456">Lyase</keyword>
<dbReference type="HAMAP" id="MF_03111">
    <property type="entry name" value="Coq4"/>
    <property type="match status" value="1"/>
</dbReference>
<comment type="subunit">
    <text evidence="6">Component of a multi-subunit COQ enzyme complex.</text>
</comment>
<dbReference type="EC" id="4.1.1.130" evidence="6"/>
<dbReference type="GO" id="GO:0120539">
    <property type="term" value="F:4-hydroxy-3-methoxy-5-polyprenylbenzoate decarboxylase activity"/>
    <property type="evidence" value="ECO:0007669"/>
    <property type="project" value="UniProtKB-EC"/>
</dbReference>
<dbReference type="UniPathway" id="UPA00232"/>
<dbReference type="InterPro" id="IPR007715">
    <property type="entry name" value="Coq4"/>
</dbReference>
<comment type="catalytic activity">
    <reaction evidence="6">
        <text>a 4-hydroxy-3-methoxy-5-(all-trans-polyprenyl)benzoate + H(+) = a 2-methoxy-6-(all-trans-polyprenyl)phenol + CO2</text>
        <dbReference type="Rhea" id="RHEA:81179"/>
        <dbReference type="Rhea" id="RHEA-COMP:9551"/>
        <dbReference type="Rhea" id="RHEA-COMP:10931"/>
        <dbReference type="ChEBI" id="CHEBI:15378"/>
        <dbReference type="ChEBI" id="CHEBI:16526"/>
        <dbReference type="ChEBI" id="CHEBI:62731"/>
        <dbReference type="ChEBI" id="CHEBI:84443"/>
        <dbReference type="EC" id="4.1.1.130"/>
    </reaction>
</comment>
<name>A0A6B2LGT0_9EUKA</name>
<evidence type="ECO:0000256" key="3">
    <source>
        <dbReference type="ARBA" id="ARBA00023128"/>
    </source>
</evidence>
<reference evidence="7" key="1">
    <citation type="journal article" date="2020" name="J. Eukaryot. Microbiol.">
        <title>De novo Sequencing, Assembly and Annotation of the Transcriptome for the Free-Living Testate Amoeba Arcella intermedia.</title>
        <authorList>
            <person name="Ribeiro G.M."/>
            <person name="Porfirio-Sousa A.L."/>
            <person name="Maurer-Alcala X.X."/>
            <person name="Katz L.A."/>
            <person name="Lahr D.J.G."/>
        </authorList>
    </citation>
    <scope>NUCLEOTIDE SEQUENCE</scope>
</reference>
<evidence type="ECO:0000256" key="1">
    <source>
        <dbReference type="ARBA" id="ARBA00022688"/>
    </source>
</evidence>
<evidence type="ECO:0000256" key="2">
    <source>
        <dbReference type="ARBA" id="ARBA00022792"/>
    </source>
</evidence>
<comment type="function">
    <text evidence="6">Lyase that catalyzes the C1-decarboxylation of 4-hydroxy-3-methoxy-5-(all-trans-polyprenyl)benzoic acid into 2-methoxy-6-(all-trans-polyprenyl)phenol during ubiquinone biosynthesis.</text>
</comment>
<dbReference type="AlphaFoldDB" id="A0A6B2LGT0"/>